<evidence type="ECO:0000313" key="3">
    <source>
        <dbReference type="Proteomes" id="UP001596180"/>
    </source>
</evidence>
<proteinExistence type="predicted"/>
<accession>A0ABW1E4Y9</accession>
<feature type="region of interest" description="Disordered" evidence="1">
    <location>
        <begin position="22"/>
        <end position="52"/>
    </location>
</feature>
<dbReference type="Proteomes" id="UP001596180">
    <property type="component" value="Unassembled WGS sequence"/>
</dbReference>
<evidence type="ECO:0000313" key="2">
    <source>
        <dbReference type="EMBL" id="MFC5855890.1"/>
    </source>
</evidence>
<evidence type="ECO:0000256" key="1">
    <source>
        <dbReference type="SAM" id="MobiDB-lite"/>
    </source>
</evidence>
<gene>
    <name evidence="2" type="ORF">ACFPZI_30185</name>
</gene>
<reference evidence="3" key="1">
    <citation type="journal article" date="2019" name="Int. J. Syst. Evol. Microbiol.">
        <title>The Global Catalogue of Microorganisms (GCM) 10K type strain sequencing project: providing services to taxonomists for standard genome sequencing and annotation.</title>
        <authorList>
            <consortium name="The Broad Institute Genomics Platform"/>
            <consortium name="The Broad Institute Genome Sequencing Center for Infectious Disease"/>
            <person name="Wu L."/>
            <person name="Ma J."/>
        </authorList>
    </citation>
    <scope>NUCLEOTIDE SEQUENCE [LARGE SCALE GENOMIC DNA]</scope>
    <source>
        <strain evidence="3">JCM 10411</strain>
    </source>
</reference>
<protein>
    <recommendedName>
        <fullName evidence="4">Transposase</fullName>
    </recommendedName>
</protein>
<organism evidence="2 3">
    <name type="scientific">Streptomyces chlorus</name>
    <dbReference type="NCBI Taxonomy" id="887452"/>
    <lineage>
        <taxon>Bacteria</taxon>
        <taxon>Bacillati</taxon>
        <taxon>Actinomycetota</taxon>
        <taxon>Actinomycetes</taxon>
        <taxon>Kitasatosporales</taxon>
        <taxon>Streptomycetaceae</taxon>
        <taxon>Streptomyces</taxon>
    </lineage>
</organism>
<dbReference type="RefSeq" id="WP_381369679.1">
    <property type="nucleotide sequence ID" value="NZ_JBHSOA010000075.1"/>
</dbReference>
<keyword evidence="3" id="KW-1185">Reference proteome</keyword>
<dbReference type="EMBL" id="JBHSOA010000075">
    <property type="protein sequence ID" value="MFC5855890.1"/>
    <property type="molecule type" value="Genomic_DNA"/>
</dbReference>
<evidence type="ECO:0008006" key="4">
    <source>
        <dbReference type="Google" id="ProtNLM"/>
    </source>
</evidence>
<sequence>MSLIVTGGQRADCIQFEPILEKIRAPKPGPGRPRKKPDSVAADKTVPPPGHT</sequence>
<name>A0ABW1E4Y9_9ACTN</name>
<comment type="caution">
    <text evidence="2">The sequence shown here is derived from an EMBL/GenBank/DDBJ whole genome shotgun (WGS) entry which is preliminary data.</text>
</comment>